<geneLocation type="mitochondrion" evidence="1"/>
<dbReference type="EMBL" id="KY753835">
    <property type="protein sequence ID" value="AVW86192.1"/>
    <property type="molecule type" value="Genomic_DNA"/>
</dbReference>
<accession>A0A343W6H0</accession>
<organism evidence="1">
    <name type="scientific">Iphione sp. YZ-2018</name>
    <dbReference type="NCBI Taxonomy" id="2153332"/>
    <lineage>
        <taxon>Eukaryota</taxon>
        <taxon>Metazoa</taxon>
        <taxon>Spiralia</taxon>
        <taxon>Lophotrochozoa</taxon>
        <taxon>Annelida</taxon>
        <taxon>Polychaeta</taxon>
        <taxon>Errantia</taxon>
        <taxon>Phyllodocida</taxon>
        <taxon>Iphionidae</taxon>
        <taxon>Iphione</taxon>
    </lineage>
</organism>
<gene>
    <name evidence="1" type="primary">ATP8</name>
</gene>
<name>A0A343W6H0_9ANNE</name>
<reference evidence="1" key="1">
    <citation type="journal article" date="2018" name="Mol. Phylogenet. Evol.">
        <title>Phylogeny, evolution and mitochondrial gene order rearrangement in scale worms (Aphroditiformia, Annelida).</title>
        <authorList>
            <person name="Zhang Y."/>
            <person name="Sun J."/>
            <person name="Rouse G.W."/>
            <person name="Wiklund H."/>
            <person name="Pleijel F."/>
            <person name="Watanabe H.K."/>
            <person name="Chen C."/>
            <person name="Qian P.-Y."/>
            <person name="Qiu J.-W."/>
        </authorList>
    </citation>
    <scope>NUCLEOTIDE SEQUENCE</scope>
</reference>
<evidence type="ECO:0000313" key="1">
    <source>
        <dbReference type="EMBL" id="AVW86192.1"/>
    </source>
</evidence>
<sequence>MPHFSPMNWIMMPVIFWSLLTSLGTLLWWSQSPSFPKMSSAFPMNTTPTWHW</sequence>
<keyword evidence="1" id="KW-0496">Mitochondrion</keyword>
<dbReference type="AlphaFoldDB" id="A0A343W6H0"/>
<protein>
    <submittedName>
        <fullName evidence="1">ATP synthase F0 subunit 8</fullName>
    </submittedName>
</protein>
<proteinExistence type="predicted"/>